<protein>
    <submittedName>
        <fullName evidence="1">Uncharacterized protein</fullName>
    </submittedName>
</protein>
<comment type="caution">
    <text evidence="1">The sequence shown here is derived from an EMBL/GenBank/DDBJ whole genome shotgun (WGS) entry which is preliminary data.</text>
</comment>
<proteinExistence type="predicted"/>
<reference evidence="2" key="1">
    <citation type="journal article" date="2014" name="Environ. Microbiol.">
        <title>Comparative genomics of the marine bacterial genus Glaciecola reveals the high degree of genomic diversity and genomic characteristic for cold adaptation.</title>
        <authorList>
            <person name="Qin Q.L."/>
            <person name="Xie B.B."/>
            <person name="Yu Y."/>
            <person name="Shu Y.L."/>
            <person name="Rong J.C."/>
            <person name="Zhang Y.J."/>
            <person name="Zhao D.L."/>
            <person name="Chen X.L."/>
            <person name="Zhang X.Y."/>
            <person name="Chen B."/>
            <person name="Zhou B.C."/>
            <person name="Zhang Y.Z."/>
        </authorList>
    </citation>
    <scope>NUCLEOTIDE SEQUENCE [LARGE SCALE GENOMIC DNA]</scope>
    <source>
        <strain evidence="2">ACAM 615</strain>
    </source>
</reference>
<dbReference type="Gene3D" id="2.40.128.110">
    <property type="entry name" value="Lipid/polyisoprenoid-binding, YceI-like"/>
    <property type="match status" value="1"/>
</dbReference>
<dbReference type="AlphaFoldDB" id="K6ZF86"/>
<evidence type="ECO:0000313" key="2">
    <source>
        <dbReference type="Proteomes" id="UP000006251"/>
    </source>
</evidence>
<dbReference type="EMBL" id="BAEQ01000014">
    <property type="protein sequence ID" value="GAC27583.1"/>
    <property type="molecule type" value="Genomic_DNA"/>
</dbReference>
<gene>
    <name evidence="1" type="ORF">GPAL_0703</name>
</gene>
<keyword evidence="2" id="KW-1185">Reference proteome</keyword>
<accession>K6ZF86</accession>
<dbReference type="Proteomes" id="UP000006251">
    <property type="component" value="Unassembled WGS sequence"/>
</dbReference>
<name>K6ZF86_9ALTE</name>
<organism evidence="1 2">
    <name type="scientific">Brumicola pallidula DSM 14239 = ACAM 615</name>
    <dbReference type="NCBI Taxonomy" id="1121922"/>
    <lineage>
        <taxon>Bacteria</taxon>
        <taxon>Pseudomonadati</taxon>
        <taxon>Pseudomonadota</taxon>
        <taxon>Gammaproteobacteria</taxon>
        <taxon>Alteromonadales</taxon>
        <taxon>Alteromonadaceae</taxon>
        <taxon>Brumicola</taxon>
    </lineage>
</organism>
<evidence type="ECO:0000313" key="1">
    <source>
        <dbReference type="EMBL" id="GAC27583.1"/>
    </source>
</evidence>
<sequence>MKQTILLVILCTPNKSKIISTTTFSLDEGVAALQQVAMLKSISKAVPLSFSATFNQ</sequence>
<dbReference type="InterPro" id="IPR036761">
    <property type="entry name" value="TTHA0802/YceI-like_sf"/>
</dbReference>